<reference evidence="2 3" key="1">
    <citation type="journal article" date="2019" name="Commun. Biol.">
        <title>The bagworm genome reveals a unique fibroin gene that provides high tensile strength.</title>
        <authorList>
            <person name="Kono N."/>
            <person name="Nakamura H."/>
            <person name="Ohtoshi R."/>
            <person name="Tomita M."/>
            <person name="Numata K."/>
            <person name="Arakawa K."/>
        </authorList>
    </citation>
    <scope>NUCLEOTIDE SEQUENCE [LARGE SCALE GENOMIC DNA]</scope>
</reference>
<sequence length="177" mass="19611">MTSCRVAFLRRWTYVVSYDGEKLSMSKWRPDVKYDSTGRNRFEAWRRLSFVEQQIEVRFMHLARFVLLLHVRSRATDNTTKSGRHESPAGRGGRAGGRGGRDGRPERRGQSRRACASGAGKRGRKTQCVLARAAGRAHPAPSAALAHERRVTFCEPVAALAAPAAATALPPCQKVRP</sequence>
<accession>A0A4C1ZWQ2</accession>
<dbReference type="Proteomes" id="UP000299102">
    <property type="component" value="Unassembled WGS sequence"/>
</dbReference>
<keyword evidence="3" id="KW-1185">Reference proteome</keyword>
<evidence type="ECO:0000313" key="2">
    <source>
        <dbReference type="EMBL" id="GBP91479.1"/>
    </source>
</evidence>
<evidence type="ECO:0000313" key="3">
    <source>
        <dbReference type="Proteomes" id="UP000299102"/>
    </source>
</evidence>
<feature type="compositionally biased region" description="Basic and acidic residues" evidence="1">
    <location>
        <begin position="99"/>
        <end position="109"/>
    </location>
</feature>
<comment type="caution">
    <text evidence="2">The sequence shown here is derived from an EMBL/GenBank/DDBJ whole genome shotgun (WGS) entry which is preliminary data.</text>
</comment>
<gene>
    <name evidence="2" type="ORF">EVAR_57272_1</name>
</gene>
<organism evidence="2 3">
    <name type="scientific">Eumeta variegata</name>
    <name type="common">Bagworm moth</name>
    <name type="synonym">Eumeta japonica</name>
    <dbReference type="NCBI Taxonomy" id="151549"/>
    <lineage>
        <taxon>Eukaryota</taxon>
        <taxon>Metazoa</taxon>
        <taxon>Ecdysozoa</taxon>
        <taxon>Arthropoda</taxon>
        <taxon>Hexapoda</taxon>
        <taxon>Insecta</taxon>
        <taxon>Pterygota</taxon>
        <taxon>Neoptera</taxon>
        <taxon>Endopterygota</taxon>
        <taxon>Lepidoptera</taxon>
        <taxon>Glossata</taxon>
        <taxon>Ditrysia</taxon>
        <taxon>Tineoidea</taxon>
        <taxon>Psychidae</taxon>
        <taxon>Oiketicinae</taxon>
        <taxon>Eumeta</taxon>
    </lineage>
</organism>
<proteinExistence type="predicted"/>
<dbReference type="EMBL" id="BGZK01002174">
    <property type="protein sequence ID" value="GBP91479.1"/>
    <property type="molecule type" value="Genomic_DNA"/>
</dbReference>
<feature type="region of interest" description="Disordered" evidence="1">
    <location>
        <begin position="76"/>
        <end position="120"/>
    </location>
</feature>
<name>A0A4C1ZWQ2_EUMVA</name>
<protein>
    <submittedName>
        <fullName evidence="2">Uncharacterized protein</fullName>
    </submittedName>
</protein>
<dbReference type="AlphaFoldDB" id="A0A4C1ZWQ2"/>
<evidence type="ECO:0000256" key="1">
    <source>
        <dbReference type="SAM" id="MobiDB-lite"/>
    </source>
</evidence>